<dbReference type="PANTHER" id="PTHR43773">
    <property type="entry name" value="MAGNESIUM TRANSPORTER MGTE"/>
    <property type="match status" value="1"/>
</dbReference>
<feature type="region of interest" description="Disordered" evidence="2">
    <location>
        <begin position="407"/>
        <end position="512"/>
    </location>
</feature>
<name>K9F0E5_9ACTO</name>
<dbReference type="InterPro" id="IPR058838">
    <property type="entry name" value="SH3_actinomycetes"/>
</dbReference>
<evidence type="ECO:0000313" key="5">
    <source>
        <dbReference type="Proteomes" id="UP000009888"/>
    </source>
</evidence>
<keyword evidence="5" id="KW-1185">Reference proteome</keyword>
<dbReference type="Gene3D" id="3.10.580.10">
    <property type="entry name" value="CBS-domain"/>
    <property type="match status" value="1"/>
</dbReference>
<gene>
    <name evidence="4" type="ORF">HMPREF9233_01384</name>
</gene>
<evidence type="ECO:0000256" key="1">
    <source>
        <dbReference type="PROSITE-ProRule" id="PRU00703"/>
    </source>
</evidence>
<dbReference type="STRING" id="202789.GCA_001457435_00725"/>
<sequence>MSSSSRVFVGRLAGTRVYDPAGDAVATVADVVVVFRVRGEPSAVGLIVDVVGRRRVFLPLTRVTSIANGQVITTGFLNIRRFQQRPMETLVVAQLLDREVTIRESGQRVSVVDAAIEKVSPREWSLTHLYVRGTGAASRKSRIVNVRDVAGLASPTRSQGAATIVAQIGDMRPADVADLLRDLPEQRMQAVARELTDERLADVLEELGTDDRVAVLAGLDVSRAGDVLDVMQPDDAADLVADLPTDTAALLLESMGDDEAADVRRLLRYDERTAGGLMTPNPIILGPDATVAQALASASRRDIPPALAAIVFVCRPPLETPTGRYLGAIHLQQALREPPTTLLGAILDTDVVGIDPEASIGAVTRELATYNMTAIPVTDTGSLLGAVSVDDVLDHLLPEDWREVDEDEWRESEQLHHDGPHSSPSRLIPQPAGQSSPPIPASGIERARALLKPHPAPASALASSRITASGTETPATASAREDSARPDNTAKKSQDSAREGEANQKEGLNDVE</sequence>
<dbReference type="Gene3D" id="1.25.60.10">
    <property type="entry name" value="MgtE N-terminal domain-like"/>
    <property type="match status" value="1"/>
</dbReference>
<feature type="compositionally biased region" description="Polar residues" evidence="2">
    <location>
        <begin position="465"/>
        <end position="476"/>
    </location>
</feature>
<dbReference type="InterPro" id="IPR038076">
    <property type="entry name" value="MgtE_N_sf"/>
</dbReference>
<dbReference type="InterPro" id="IPR006669">
    <property type="entry name" value="MgtE_transporter"/>
</dbReference>
<dbReference type="HOGENOM" id="CLU_030870_0_0_11"/>
<organism evidence="4 5">
    <name type="scientific">Actinobaculum massiliense ACS-171-V-Col2</name>
    <dbReference type="NCBI Taxonomy" id="883066"/>
    <lineage>
        <taxon>Bacteria</taxon>
        <taxon>Bacillati</taxon>
        <taxon>Actinomycetota</taxon>
        <taxon>Actinomycetes</taxon>
        <taxon>Actinomycetales</taxon>
        <taxon>Actinomycetaceae</taxon>
        <taxon>Actinobaculum</taxon>
    </lineage>
</organism>
<dbReference type="PATRIC" id="fig|883066.3.peg.1449"/>
<feature type="domain" description="CBS" evidence="3">
    <location>
        <begin position="347"/>
        <end position="406"/>
    </location>
</feature>
<dbReference type="SMART" id="SM00924">
    <property type="entry name" value="MgtE_N"/>
    <property type="match status" value="1"/>
</dbReference>
<dbReference type="GO" id="GO:0015095">
    <property type="term" value="F:magnesium ion transmembrane transporter activity"/>
    <property type="evidence" value="ECO:0007669"/>
    <property type="project" value="InterPro"/>
</dbReference>
<accession>K9F0E5</accession>
<evidence type="ECO:0000256" key="2">
    <source>
        <dbReference type="SAM" id="MobiDB-lite"/>
    </source>
</evidence>
<comment type="caution">
    <text evidence="4">The sequence shown here is derived from an EMBL/GenBank/DDBJ whole genome shotgun (WGS) entry which is preliminary data.</text>
</comment>
<dbReference type="AlphaFoldDB" id="K9F0E5"/>
<dbReference type="Pfam" id="PF00571">
    <property type="entry name" value="CBS"/>
    <property type="match status" value="1"/>
</dbReference>
<dbReference type="InterPro" id="IPR046342">
    <property type="entry name" value="CBS_dom_sf"/>
</dbReference>
<reference evidence="4 5" key="1">
    <citation type="submission" date="2012-09" db="EMBL/GenBank/DDBJ databases">
        <title>The Genome Sequence of Actinobaculum massiliae ACS-171-V-COL2.</title>
        <authorList>
            <consortium name="The Broad Institute Genome Sequencing Platform"/>
            <person name="Earl A."/>
            <person name="Ward D."/>
            <person name="Feldgarden M."/>
            <person name="Gevers D."/>
            <person name="Saerens B."/>
            <person name="Vaneechoutte M."/>
            <person name="Walker B."/>
            <person name="Young S.K."/>
            <person name="Zeng Q."/>
            <person name="Gargeya S."/>
            <person name="Fitzgerald M."/>
            <person name="Haas B."/>
            <person name="Abouelleil A."/>
            <person name="Alvarado L."/>
            <person name="Arachchi H.M."/>
            <person name="Berlin A."/>
            <person name="Chapman S.B."/>
            <person name="Goldberg J."/>
            <person name="Griggs A."/>
            <person name="Gujja S."/>
            <person name="Hansen M."/>
            <person name="Howarth C."/>
            <person name="Imamovic A."/>
            <person name="Larimer J."/>
            <person name="McCowen C."/>
            <person name="Montmayeur A."/>
            <person name="Murphy C."/>
            <person name="Neiman D."/>
            <person name="Pearson M."/>
            <person name="Priest M."/>
            <person name="Roberts A."/>
            <person name="Saif S."/>
            <person name="Shea T."/>
            <person name="Sisk P."/>
            <person name="Sykes S."/>
            <person name="Wortman J."/>
            <person name="Nusbaum C."/>
            <person name="Birren B."/>
        </authorList>
    </citation>
    <scope>NUCLEOTIDE SEQUENCE [LARGE SCALE GENOMIC DNA]</scope>
    <source>
        <strain evidence="5">ACS-171-V-Col2</strain>
    </source>
</reference>
<proteinExistence type="predicted"/>
<dbReference type="PANTHER" id="PTHR43773:SF1">
    <property type="entry name" value="MAGNESIUM TRANSPORTER MGTE"/>
    <property type="match status" value="1"/>
</dbReference>
<dbReference type="eggNOG" id="COG2239">
    <property type="taxonomic scope" value="Bacteria"/>
</dbReference>
<dbReference type="InterPro" id="IPR000644">
    <property type="entry name" value="CBS_dom"/>
</dbReference>
<dbReference type="SUPFAM" id="SSF158791">
    <property type="entry name" value="MgtE N-terminal domain-like"/>
    <property type="match status" value="1"/>
</dbReference>
<dbReference type="SUPFAM" id="SSF54631">
    <property type="entry name" value="CBS-domain pair"/>
    <property type="match status" value="1"/>
</dbReference>
<protein>
    <recommendedName>
        <fullName evidence="3">CBS domain-containing protein</fullName>
    </recommendedName>
</protein>
<feature type="compositionally biased region" description="Low complexity" evidence="2">
    <location>
        <begin position="450"/>
        <end position="464"/>
    </location>
</feature>
<evidence type="ECO:0000259" key="3">
    <source>
        <dbReference type="PROSITE" id="PS51371"/>
    </source>
</evidence>
<dbReference type="PROSITE" id="PS51371">
    <property type="entry name" value="CBS"/>
    <property type="match status" value="1"/>
</dbReference>
<keyword evidence="1" id="KW-0129">CBS domain</keyword>
<dbReference type="GO" id="GO:0016020">
    <property type="term" value="C:membrane"/>
    <property type="evidence" value="ECO:0007669"/>
    <property type="project" value="InterPro"/>
</dbReference>
<dbReference type="EMBL" id="AGWL01000007">
    <property type="protein sequence ID" value="EKU94930.1"/>
    <property type="molecule type" value="Genomic_DNA"/>
</dbReference>
<dbReference type="Pfam" id="PF03448">
    <property type="entry name" value="MgtE_N"/>
    <property type="match status" value="1"/>
</dbReference>
<dbReference type="Proteomes" id="UP000009888">
    <property type="component" value="Unassembled WGS sequence"/>
</dbReference>
<evidence type="ECO:0000313" key="4">
    <source>
        <dbReference type="EMBL" id="EKU94930.1"/>
    </source>
</evidence>
<dbReference type="InterPro" id="IPR006668">
    <property type="entry name" value="Mg_transptr_MgtE_intracell_dom"/>
</dbReference>
<feature type="compositionally biased region" description="Basic and acidic residues" evidence="2">
    <location>
        <begin position="411"/>
        <end position="420"/>
    </location>
</feature>
<dbReference type="Pfam" id="PF26205">
    <property type="entry name" value="SH3_actinomycetes"/>
    <property type="match status" value="1"/>
</dbReference>
<feature type="compositionally biased region" description="Basic and acidic residues" evidence="2">
    <location>
        <begin position="479"/>
        <end position="512"/>
    </location>
</feature>